<evidence type="ECO:0000313" key="11">
    <source>
        <dbReference type="Proteomes" id="UP000002027"/>
    </source>
</evidence>
<dbReference type="Gene3D" id="6.10.250.690">
    <property type="match status" value="1"/>
</dbReference>
<evidence type="ECO:0000256" key="2">
    <source>
        <dbReference type="ARBA" id="ARBA00023012"/>
    </source>
</evidence>
<evidence type="ECO:0000256" key="4">
    <source>
        <dbReference type="ARBA" id="ARBA00023125"/>
    </source>
</evidence>
<dbReference type="GO" id="GO:0000156">
    <property type="term" value="F:phosphorelay response regulator activity"/>
    <property type="evidence" value="ECO:0007669"/>
    <property type="project" value="TreeGrafter"/>
</dbReference>
<accession>D1C5Q5</accession>
<feature type="domain" description="Response regulatory" evidence="8">
    <location>
        <begin position="6"/>
        <end position="121"/>
    </location>
</feature>
<evidence type="ECO:0000313" key="10">
    <source>
        <dbReference type="EMBL" id="ACZ39457.1"/>
    </source>
</evidence>
<dbReference type="OrthoDB" id="9790442at2"/>
<evidence type="ECO:0000256" key="1">
    <source>
        <dbReference type="ARBA" id="ARBA00022553"/>
    </source>
</evidence>
<dbReference type="PANTHER" id="PTHR48111">
    <property type="entry name" value="REGULATOR OF RPOS"/>
    <property type="match status" value="1"/>
</dbReference>
<dbReference type="Gene3D" id="3.40.50.2300">
    <property type="match status" value="1"/>
</dbReference>
<dbReference type="FunFam" id="3.40.50.2300:FF:000001">
    <property type="entry name" value="DNA-binding response regulator PhoB"/>
    <property type="match status" value="1"/>
</dbReference>
<evidence type="ECO:0000256" key="3">
    <source>
        <dbReference type="ARBA" id="ARBA00023015"/>
    </source>
</evidence>
<dbReference type="SUPFAM" id="SSF52172">
    <property type="entry name" value="CheY-like"/>
    <property type="match status" value="1"/>
</dbReference>
<reference evidence="11" key="1">
    <citation type="submission" date="2009-11" db="EMBL/GenBank/DDBJ databases">
        <title>The complete chromosome 1 of Sphaerobacter thermophilus DSM 20745.</title>
        <authorList>
            <person name="Lucas S."/>
            <person name="Copeland A."/>
            <person name="Lapidus A."/>
            <person name="Glavina del Rio T."/>
            <person name="Dalin E."/>
            <person name="Tice H."/>
            <person name="Bruce D."/>
            <person name="Goodwin L."/>
            <person name="Pitluck S."/>
            <person name="Kyrpides N."/>
            <person name="Mavromatis K."/>
            <person name="Ivanova N."/>
            <person name="Mikhailova N."/>
            <person name="LaButti K.M."/>
            <person name="Clum A."/>
            <person name="Sun H.I."/>
            <person name="Brettin T."/>
            <person name="Detter J.C."/>
            <person name="Han C."/>
            <person name="Larimer F."/>
            <person name="Land M."/>
            <person name="Hauser L."/>
            <person name="Markowitz V."/>
            <person name="Cheng J.F."/>
            <person name="Hugenholtz P."/>
            <person name="Woyke T."/>
            <person name="Wu D."/>
            <person name="Steenblock K."/>
            <person name="Schneider S."/>
            <person name="Pukall R."/>
            <person name="Goeker M."/>
            <person name="Klenk H.P."/>
            <person name="Eisen J.A."/>
        </authorList>
    </citation>
    <scope>NUCLEOTIDE SEQUENCE [LARGE SCALE GENOMIC DNA]</scope>
    <source>
        <strain evidence="11">ATCC 49802 / DSM 20745 / S 6022</strain>
    </source>
</reference>
<dbReference type="PROSITE" id="PS50110">
    <property type="entry name" value="RESPONSE_REGULATORY"/>
    <property type="match status" value="1"/>
</dbReference>
<feature type="modified residue" description="4-aspartylphosphate" evidence="6">
    <location>
        <position position="55"/>
    </location>
</feature>
<dbReference type="InterPro" id="IPR001789">
    <property type="entry name" value="Sig_transdc_resp-reg_receiver"/>
</dbReference>
<dbReference type="SMART" id="SM00448">
    <property type="entry name" value="REC"/>
    <property type="match status" value="1"/>
</dbReference>
<keyword evidence="11" id="KW-1185">Reference proteome</keyword>
<feature type="domain" description="OmpR/PhoB-type" evidence="9">
    <location>
        <begin position="135"/>
        <end position="233"/>
    </location>
</feature>
<dbReference type="InterPro" id="IPR039420">
    <property type="entry name" value="WalR-like"/>
</dbReference>
<dbReference type="InterPro" id="IPR001867">
    <property type="entry name" value="OmpR/PhoB-type_DNA-bd"/>
</dbReference>
<dbReference type="STRING" id="479434.Sthe_2027"/>
<dbReference type="FunFam" id="1.10.10.10:FF:000005">
    <property type="entry name" value="Two-component system response regulator"/>
    <property type="match status" value="1"/>
</dbReference>
<protein>
    <submittedName>
        <fullName evidence="10">Two component transcriptional regulator, winged helix family</fullName>
    </submittedName>
</protein>
<dbReference type="Gene3D" id="1.10.10.10">
    <property type="entry name" value="Winged helix-like DNA-binding domain superfamily/Winged helix DNA-binding domain"/>
    <property type="match status" value="1"/>
</dbReference>
<dbReference type="GO" id="GO:0006355">
    <property type="term" value="P:regulation of DNA-templated transcription"/>
    <property type="evidence" value="ECO:0007669"/>
    <property type="project" value="InterPro"/>
</dbReference>
<dbReference type="CDD" id="cd17574">
    <property type="entry name" value="REC_OmpR"/>
    <property type="match status" value="1"/>
</dbReference>
<name>D1C5Q5_SPHTD</name>
<dbReference type="InterPro" id="IPR011006">
    <property type="entry name" value="CheY-like_superfamily"/>
</dbReference>
<dbReference type="eggNOG" id="COG0745">
    <property type="taxonomic scope" value="Bacteria"/>
</dbReference>
<dbReference type="GO" id="GO:0032993">
    <property type="term" value="C:protein-DNA complex"/>
    <property type="evidence" value="ECO:0007669"/>
    <property type="project" value="TreeGrafter"/>
</dbReference>
<evidence type="ECO:0000259" key="9">
    <source>
        <dbReference type="PROSITE" id="PS51755"/>
    </source>
</evidence>
<keyword evidence="2" id="KW-0902">Two-component regulatory system</keyword>
<dbReference type="HOGENOM" id="CLU_000445_30_1_0"/>
<dbReference type="AlphaFoldDB" id="D1C5Q5"/>
<evidence type="ECO:0000256" key="7">
    <source>
        <dbReference type="PROSITE-ProRule" id="PRU01091"/>
    </source>
</evidence>
<keyword evidence="4 7" id="KW-0238">DNA-binding</keyword>
<dbReference type="SMART" id="SM00862">
    <property type="entry name" value="Trans_reg_C"/>
    <property type="match status" value="1"/>
</dbReference>
<dbReference type="Pfam" id="PF00486">
    <property type="entry name" value="Trans_reg_C"/>
    <property type="match status" value="1"/>
</dbReference>
<dbReference type="CDD" id="cd00383">
    <property type="entry name" value="trans_reg_C"/>
    <property type="match status" value="1"/>
</dbReference>
<evidence type="ECO:0000259" key="8">
    <source>
        <dbReference type="PROSITE" id="PS50110"/>
    </source>
</evidence>
<dbReference type="GO" id="GO:0005829">
    <property type="term" value="C:cytosol"/>
    <property type="evidence" value="ECO:0007669"/>
    <property type="project" value="TreeGrafter"/>
</dbReference>
<evidence type="ECO:0000256" key="6">
    <source>
        <dbReference type="PROSITE-ProRule" id="PRU00169"/>
    </source>
</evidence>
<dbReference type="Pfam" id="PF00072">
    <property type="entry name" value="Response_reg"/>
    <property type="match status" value="1"/>
</dbReference>
<dbReference type="Proteomes" id="UP000002027">
    <property type="component" value="Chromosome 1"/>
</dbReference>
<dbReference type="KEGG" id="sti:Sthe_2027"/>
<feature type="DNA-binding region" description="OmpR/PhoB-type" evidence="7">
    <location>
        <begin position="135"/>
        <end position="233"/>
    </location>
</feature>
<dbReference type="PANTHER" id="PTHR48111:SF22">
    <property type="entry name" value="REGULATOR OF RPOS"/>
    <property type="match status" value="1"/>
</dbReference>
<keyword evidence="5" id="KW-0804">Transcription</keyword>
<dbReference type="InParanoid" id="D1C5Q5"/>
<dbReference type="InterPro" id="IPR036388">
    <property type="entry name" value="WH-like_DNA-bd_sf"/>
</dbReference>
<dbReference type="RefSeq" id="WP_012872503.1">
    <property type="nucleotide sequence ID" value="NC_013523.1"/>
</dbReference>
<organism evidence="10 11">
    <name type="scientific">Sphaerobacter thermophilus (strain ATCC 49802 / DSM 20745 / KCCM 41009 / NCIMB 13125 / S 6022)</name>
    <dbReference type="NCBI Taxonomy" id="479434"/>
    <lineage>
        <taxon>Bacteria</taxon>
        <taxon>Pseudomonadati</taxon>
        <taxon>Thermomicrobiota</taxon>
        <taxon>Thermomicrobia</taxon>
        <taxon>Sphaerobacterales</taxon>
        <taxon>Sphaerobacterineae</taxon>
        <taxon>Sphaerobacteraceae</taxon>
        <taxon>Sphaerobacter</taxon>
    </lineage>
</organism>
<reference evidence="10 11" key="2">
    <citation type="journal article" date="2010" name="Stand. Genomic Sci.">
        <title>Complete genome sequence of Desulfohalobium retbaense type strain (HR(100)).</title>
        <authorList>
            <person name="Spring S."/>
            <person name="Nolan M."/>
            <person name="Lapidus A."/>
            <person name="Glavina Del Rio T."/>
            <person name="Copeland A."/>
            <person name="Tice H."/>
            <person name="Cheng J.F."/>
            <person name="Lucas S."/>
            <person name="Land M."/>
            <person name="Chen F."/>
            <person name="Bruce D."/>
            <person name="Goodwin L."/>
            <person name="Pitluck S."/>
            <person name="Ivanova N."/>
            <person name="Mavromatis K."/>
            <person name="Mikhailova N."/>
            <person name="Pati A."/>
            <person name="Chen A."/>
            <person name="Palaniappan K."/>
            <person name="Hauser L."/>
            <person name="Chang Y.J."/>
            <person name="Jeffries C.D."/>
            <person name="Munk C."/>
            <person name="Kiss H."/>
            <person name="Chain P."/>
            <person name="Han C."/>
            <person name="Brettin T."/>
            <person name="Detter J.C."/>
            <person name="Schuler E."/>
            <person name="Goker M."/>
            <person name="Rohde M."/>
            <person name="Bristow J."/>
            <person name="Eisen J.A."/>
            <person name="Markowitz V."/>
            <person name="Hugenholtz P."/>
            <person name="Kyrpides N.C."/>
            <person name="Klenk H.P."/>
        </authorList>
    </citation>
    <scope>NUCLEOTIDE SEQUENCE [LARGE SCALE GENOMIC DNA]</scope>
    <source>
        <strain evidence="11">ATCC 49802 / DSM 20745 / S 6022</strain>
    </source>
</reference>
<dbReference type="GO" id="GO:0000976">
    <property type="term" value="F:transcription cis-regulatory region binding"/>
    <property type="evidence" value="ECO:0007669"/>
    <property type="project" value="TreeGrafter"/>
</dbReference>
<gene>
    <name evidence="10" type="ordered locus">Sthe_2027</name>
</gene>
<keyword evidence="1 6" id="KW-0597">Phosphoprotein</keyword>
<dbReference type="PROSITE" id="PS51755">
    <property type="entry name" value="OMPR_PHOB"/>
    <property type="match status" value="1"/>
</dbReference>
<evidence type="ECO:0000256" key="5">
    <source>
        <dbReference type="ARBA" id="ARBA00023163"/>
    </source>
</evidence>
<keyword evidence="3" id="KW-0805">Transcription regulation</keyword>
<sequence length="244" mass="27673">MAQEQHILVVEDERAIASFLRRGLVFEGYRVTVADTGARALDAVRDDPPDLIILDIMLPGDIDGLEVCRRIRAAGEGMPILMLTARDEVADRVAGLDAGADDYLIKPFAFEELLARVRALLRRQERRRAEEPADDGVYRFADLTLDTTSRFAYRGDRRIELTTREYELLLLFMRHPNQVLTRDVIMERVWGYDFPGESNVLEVYVSNLRRHLEAGGEPRLLQTVRGAGYALRLPTEERAGSQSS</sequence>
<proteinExistence type="predicted"/>
<dbReference type="EMBL" id="CP001823">
    <property type="protein sequence ID" value="ACZ39457.1"/>
    <property type="molecule type" value="Genomic_DNA"/>
</dbReference>